<organism evidence="1">
    <name type="scientific">marine sediment metagenome</name>
    <dbReference type="NCBI Taxonomy" id="412755"/>
    <lineage>
        <taxon>unclassified sequences</taxon>
        <taxon>metagenomes</taxon>
        <taxon>ecological metagenomes</taxon>
    </lineage>
</organism>
<reference evidence="1" key="1">
    <citation type="journal article" date="2014" name="Front. Microbiol.">
        <title>High frequency of phylogenetically diverse reductive dehalogenase-homologous genes in deep subseafloor sedimentary metagenomes.</title>
        <authorList>
            <person name="Kawai M."/>
            <person name="Futagami T."/>
            <person name="Toyoda A."/>
            <person name="Takaki Y."/>
            <person name="Nishi S."/>
            <person name="Hori S."/>
            <person name="Arai W."/>
            <person name="Tsubouchi T."/>
            <person name="Morono Y."/>
            <person name="Uchiyama I."/>
            <person name="Ito T."/>
            <person name="Fujiyama A."/>
            <person name="Inagaki F."/>
            <person name="Takami H."/>
        </authorList>
    </citation>
    <scope>NUCLEOTIDE SEQUENCE</scope>
    <source>
        <strain evidence="1">Expedition CK06-06</strain>
    </source>
</reference>
<accession>X1SQ08</accession>
<dbReference type="AlphaFoldDB" id="X1SQ08"/>
<name>X1SQ08_9ZZZZ</name>
<evidence type="ECO:0000313" key="1">
    <source>
        <dbReference type="EMBL" id="GAI94993.1"/>
    </source>
</evidence>
<feature type="non-terminal residue" evidence="1">
    <location>
        <position position="1"/>
    </location>
</feature>
<dbReference type="EMBL" id="BARW01019412">
    <property type="protein sequence ID" value="GAI94993.1"/>
    <property type="molecule type" value="Genomic_DNA"/>
</dbReference>
<comment type="caution">
    <text evidence="1">The sequence shown here is derived from an EMBL/GenBank/DDBJ whole genome shotgun (WGS) entry which is preliminary data.</text>
</comment>
<protein>
    <submittedName>
        <fullName evidence="1">Uncharacterized protein</fullName>
    </submittedName>
</protein>
<sequence>DEGNETQSWDTVAYLETGRRYGILHIGRVTSAPYDYYTLQYDFYVDSEKAWQDYKIVYLGLS</sequence>
<proteinExistence type="predicted"/>
<gene>
    <name evidence="1" type="ORF">S12H4_33003</name>
</gene>